<keyword evidence="1" id="KW-0732">Signal</keyword>
<dbReference type="AlphaFoldDB" id="A0A266QCU6"/>
<evidence type="ECO:0000256" key="1">
    <source>
        <dbReference type="SAM" id="SignalP"/>
    </source>
</evidence>
<gene>
    <name evidence="2" type="ORF">CBP51_12070</name>
</gene>
<evidence type="ECO:0000313" key="2">
    <source>
        <dbReference type="EMBL" id="OZY87665.1"/>
    </source>
</evidence>
<dbReference type="Proteomes" id="UP000216101">
    <property type="component" value="Unassembled WGS sequence"/>
</dbReference>
<dbReference type="EMBL" id="NHNI01000001">
    <property type="protein sequence ID" value="OZY87665.1"/>
    <property type="molecule type" value="Genomic_DNA"/>
</dbReference>
<name>A0A266QCU6_9GAMM</name>
<organism evidence="2 3">
    <name type="scientific">Cellvibrio mixtus</name>
    <dbReference type="NCBI Taxonomy" id="39650"/>
    <lineage>
        <taxon>Bacteria</taxon>
        <taxon>Pseudomonadati</taxon>
        <taxon>Pseudomonadota</taxon>
        <taxon>Gammaproteobacteria</taxon>
        <taxon>Cellvibrionales</taxon>
        <taxon>Cellvibrionaceae</taxon>
        <taxon>Cellvibrio</taxon>
    </lineage>
</organism>
<comment type="caution">
    <text evidence="2">The sequence shown here is derived from an EMBL/GenBank/DDBJ whole genome shotgun (WGS) entry which is preliminary data.</text>
</comment>
<evidence type="ECO:0008006" key="4">
    <source>
        <dbReference type="Google" id="ProtNLM"/>
    </source>
</evidence>
<keyword evidence="3" id="KW-1185">Reference proteome</keyword>
<sequence>MRSISALLLSLCLFAGTTSAATITYTENFNDDFPAWESNWLGLNSNLHNYYELHPIFRDNSLRGDNLDGLWLADENFADTEAHIRFNDDFGRSIINFSIDITTWDTNLFFKAYDMDNNLIHSVWISSFEGAYDYPGNYQTISFDSTNGLRGFSIVGGVAEGNTSIDNVIAVIAQKTTAVSESSSLLLMMFGALALVAGRRRQIR</sequence>
<protein>
    <recommendedName>
        <fullName evidence="4">PEP-CTERM protein-sorting domain-containing protein</fullName>
    </recommendedName>
</protein>
<proteinExistence type="predicted"/>
<dbReference type="NCBIfam" id="TIGR02595">
    <property type="entry name" value="PEP_CTERM"/>
    <property type="match status" value="1"/>
</dbReference>
<dbReference type="InterPro" id="IPR013424">
    <property type="entry name" value="Ice-binding_C"/>
</dbReference>
<accession>A0A266QCU6</accession>
<dbReference type="RefSeq" id="WP_094985022.1">
    <property type="nucleotide sequence ID" value="NZ_NHNI01000001.1"/>
</dbReference>
<reference evidence="3" key="1">
    <citation type="submission" date="2017-05" db="EMBL/GenBank/DDBJ databases">
        <authorList>
            <person name="Barney B.M."/>
        </authorList>
    </citation>
    <scope>NUCLEOTIDE SEQUENCE [LARGE SCALE GENOMIC DNA]</scope>
    <source>
        <strain evidence="3">PSBB022</strain>
    </source>
</reference>
<feature type="signal peptide" evidence="1">
    <location>
        <begin position="1"/>
        <end position="20"/>
    </location>
</feature>
<evidence type="ECO:0000313" key="3">
    <source>
        <dbReference type="Proteomes" id="UP000216101"/>
    </source>
</evidence>
<feature type="chain" id="PRO_5013329181" description="PEP-CTERM protein-sorting domain-containing protein" evidence="1">
    <location>
        <begin position="21"/>
        <end position="204"/>
    </location>
</feature>